<dbReference type="PANTHER" id="PTHR33669:SF14">
    <property type="entry name" value="NRR REPRESSOR HOMOLOG 3"/>
    <property type="match status" value="1"/>
</dbReference>
<protein>
    <submittedName>
        <fullName evidence="5">Uncharacterized protein</fullName>
    </submittedName>
</protein>
<dbReference type="OrthoDB" id="693542at2759"/>
<sequence length="117" mass="13037">MEREAKGKGKSRADGGVSSTEGVGHDDEEQQMEKFFALVKNVREMREQQRRAGGDEMAKRTKVEQPQWRPTFEWEDFRGTANLRKSPAGAIPGTSEVGGEGKEKKEEEAGLDLNLSL</sequence>
<feature type="compositionally biased region" description="Basic and acidic residues" evidence="4">
    <location>
        <begin position="99"/>
        <end position="108"/>
    </location>
</feature>
<keyword evidence="3" id="KW-0539">Nucleus</keyword>
<feature type="compositionally biased region" description="Basic and acidic residues" evidence="4">
    <location>
        <begin position="46"/>
        <end position="63"/>
    </location>
</feature>
<reference evidence="5" key="1">
    <citation type="submission" date="2017-07" db="EMBL/GenBank/DDBJ databases">
        <title>Taro Niue Genome Assembly and Annotation.</title>
        <authorList>
            <person name="Atibalentja N."/>
            <person name="Keating K."/>
            <person name="Fields C.J."/>
        </authorList>
    </citation>
    <scope>NUCLEOTIDE SEQUENCE</scope>
    <source>
        <strain evidence="5">Niue_2</strain>
        <tissue evidence="5">Leaf</tissue>
    </source>
</reference>
<dbReference type="Proteomes" id="UP000652761">
    <property type="component" value="Unassembled WGS sequence"/>
</dbReference>
<dbReference type="InterPro" id="IPR031425">
    <property type="entry name" value="NPR1/NH1-interacting"/>
</dbReference>
<accession>A0A843XAH1</accession>
<feature type="region of interest" description="Disordered" evidence="4">
    <location>
        <begin position="1"/>
        <end position="31"/>
    </location>
</feature>
<gene>
    <name evidence="5" type="ORF">Taro_049262</name>
</gene>
<organism evidence="5 6">
    <name type="scientific">Colocasia esculenta</name>
    <name type="common">Wild taro</name>
    <name type="synonym">Arum esculentum</name>
    <dbReference type="NCBI Taxonomy" id="4460"/>
    <lineage>
        <taxon>Eukaryota</taxon>
        <taxon>Viridiplantae</taxon>
        <taxon>Streptophyta</taxon>
        <taxon>Embryophyta</taxon>
        <taxon>Tracheophyta</taxon>
        <taxon>Spermatophyta</taxon>
        <taxon>Magnoliopsida</taxon>
        <taxon>Liliopsida</taxon>
        <taxon>Araceae</taxon>
        <taxon>Aroideae</taxon>
        <taxon>Colocasieae</taxon>
        <taxon>Colocasia</taxon>
    </lineage>
</organism>
<dbReference type="GO" id="GO:0010112">
    <property type="term" value="P:regulation of systemic acquired resistance"/>
    <property type="evidence" value="ECO:0007669"/>
    <property type="project" value="InterPro"/>
</dbReference>
<comment type="similarity">
    <text evidence="2">Belongs to the NPR1-interactor family.</text>
</comment>
<evidence type="ECO:0000256" key="4">
    <source>
        <dbReference type="SAM" id="MobiDB-lite"/>
    </source>
</evidence>
<feature type="compositionally biased region" description="Basic and acidic residues" evidence="4">
    <location>
        <begin position="1"/>
        <end position="13"/>
    </location>
</feature>
<evidence type="ECO:0000256" key="1">
    <source>
        <dbReference type="ARBA" id="ARBA00004123"/>
    </source>
</evidence>
<dbReference type="EMBL" id="NMUH01006947">
    <property type="protein sequence ID" value="MQM16308.1"/>
    <property type="molecule type" value="Genomic_DNA"/>
</dbReference>
<comment type="subcellular location">
    <subcellularLocation>
        <location evidence="1">Nucleus</location>
    </subcellularLocation>
</comment>
<evidence type="ECO:0000256" key="2">
    <source>
        <dbReference type="ARBA" id="ARBA00009937"/>
    </source>
</evidence>
<dbReference type="GO" id="GO:0005634">
    <property type="term" value="C:nucleus"/>
    <property type="evidence" value="ECO:0007669"/>
    <property type="project" value="UniProtKB-SubCell"/>
</dbReference>
<name>A0A843XAH1_COLES</name>
<evidence type="ECO:0000313" key="6">
    <source>
        <dbReference type="Proteomes" id="UP000652761"/>
    </source>
</evidence>
<dbReference type="Pfam" id="PF15699">
    <property type="entry name" value="NPR1_interact"/>
    <property type="match status" value="1"/>
</dbReference>
<proteinExistence type="inferred from homology"/>
<keyword evidence="6" id="KW-1185">Reference proteome</keyword>
<feature type="region of interest" description="Disordered" evidence="4">
    <location>
        <begin position="46"/>
        <end position="117"/>
    </location>
</feature>
<dbReference type="AlphaFoldDB" id="A0A843XAH1"/>
<evidence type="ECO:0000256" key="3">
    <source>
        <dbReference type="ARBA" id="ARBA00023242"/>
    </source>
</evidence>
<comment type="caution">
    <text evidence="5">The sequence shown here is derived from an EMBL/GenBank/DDBJ whole genome shotgun (WGS) entry which is preliminary data.</text>
</comment>
<dbReference type="PANTHER" id="PTHR33669">
    <property type="entry name" value="PROTEIN NEGATIVE REGULATOR OF RESISTANCE"/>
    <property type="match status" value="1"/>
</dbReference>
<evidence type="ECO:0000313" key="5">
    <source>
        <dbReference type="EMBL" id="MQM16308.1"/>
    </source>
</evidence>